<comment type="caution">
    <text evidence="2">The sequence shown here is derived from an EMBL/GenBank/DDBJ whole genome shotgun (WGS) entry which is preliminary data.</text>
</comment>
<dbReference type="EMBL" id="JAGTJJ010000002">
    <property type="protein sequence ID" value="MDC3980411.1"/>
    <property type="molecule type" value="Genomic_DNA"/>
</dbReference>
<sequence>MPRAVALTALLWLPLLASIASAAEPDDAEIDRAVAALLKVGDKARAAGNVDIAVAAYNEALDLREDPEVEARLGMLAVRLGKDLAAAQNLLMALEGGAGATLKEKEELARAFAGVRSRVCQLLILGNVFDALVFVEGSPVDGPSVPGSTVFVKPGRTVVRGTSEAHGEVTETVDCPAGKRATANLRWKLPEPAPKVEPEPAPDVTPAIEVVPSTPPAPLSVTKAKADHALGIYIERDIPKQENPFAYEDPSMKPDKKPPMRGFVGLGPVVVFGAATWAPAVGASITGGLQLHEHVSLELEGRAAWLAGDVKGQPVSTMTAGGLLGLCGHWRWIYGCAVGHLGVITVNWDENTFKRDTDVGFRPGFGGRVGGRFDVGSSWGVQVAGDVLGLSRGTRIALGQTVLVEQPAIMIGTSLSAFWKF</sequence>
<organism evidence="2 3">
    <name type="scientific">Polyangium jinanense</name>
    <dbReference type="NCBI Taxonomy" id="2829994"/>
    <lineage>
        <taxon>Bacteria</taxon>
        <taxon>Pseudomonadati</taxon>
        <taxon>Myxococcota</taxon>
        <taxon>Polyangia</taxon>
        <taxon>Polyangiales</taxon>
        <taxon>Polyangiaceae</taxon>
        <taxon>Polyangium</taxon>
    </lineage>
</organism>
<reference evidence="2 3" key="1">
    <citation type="submission" date="2021-04" db="EMBL/GenBank/DDBJ databases">
        <title>Genome analysis of Polyangium sp.</title>
        <authorList>
            <person name="Li Y."/>
            <person name="Wang J."/>
        </authorList>
    </citation>
    <scope>NUCLEOTIDE SEQUENCE [LARGE SCALE GENOMIC DNA]</scope>
    <source>
        <strain evidence="2 3">SDU14</strain>
    </source>
</reference>
<keyword evidence="3" id="KW-1185">Reference proteome</keyword>
<feature type="chain" id="PRO_5040764246" description="Tetratricopeptide repeat protein" evidence="1">
    <location>
        <begin position="23"/>
        <end position="421"/>
    </location>
</feature>
<evidence type="ECO:0000256" key="1">
    <source>
        <dbReference type="SAM" id="SignalP"/>
    </source>
</evidence>
<gene>
    <name evidence="2" type="ORF">KEG57_07905</name>
</gene>
<feature type="signal peptide" evidence="1">
    <location>
        <begin position="1"/>
        <end position="22"/>
    </location>
</feature>
<accession>A0A9X3X2U9</accession>
<dbReference type="Proteomes" id="UP001151081">
    <property type="component" value="Unassembled WGS sequence"/>
</dbReference>
<evidence type="ECO:0000313" key="2">
    <source>
        <dbReference type="EMBL" id="MDC3980411.1"/>
    </source>
</evidence>
<protein>
    <recommendedName>
        <fullName evidence="4">Tetratricopeptide repeat protein</fullName>
    </recommendedName>
</protein>
<keyword evidence="1" id="KW-0732">Signal</keyword>
<dbReference type="RefSeq" id="WP_272417449.1">
    <property type="nucleotide sequence ID" value="NZ_JAGTJJ010000002.1"/>
</dbReference>
<name>A0A9X3X2U9_9BACT</name>
<dbReference type="AlphaFoldDB" id="A0A9X3X2U9"/>
<evidence type="ECO:0000313" key="3">
    <source>
        <dbReference type="Proteomes" id="UP001151081"/>
    </source>
</evidence>
<evidence type="ECO:0008006" key="4">
    <source>
        <dbReference type="Google" id="ProtNLM"/>
    </source>
</evidence>
<proteinExistence type="predicted"/>